<dbReference type="PANTHER" id="PTHR42957:SF1">
    <property type="entry name" value="HELICASE MJ1565-RELATED"/>
    <property type="match status" value="1"/>
</dbReference>
<dbReference type="InterPro" id="IPR008571">
    <property type="entry name" value="HerA-like"/>
</dbReference>
<feature type="domain" description="Helicase HerA central" evidence="1">
    <location>
        <begin position="132"/>
        <end position="357"/>
    </location>
</feature>
<protein>
    <submittedName>
        <fullName evidence="2">ATP-binding protein</fullName>
    </submittedName>
</protein>
<dbReference type="InterPro" id="IPR027417">
    <property type="entry name" value="P-loop_NTPase"/>
</dbReference>
<comment type="caution">
    <text evidence="2">The sequence shown here is derived from an EMBL/GenBank/DDBJ whole genome shotgun (WGS) entry which is preliminary data.</text>
</comment>
<sequence>MRQIGICIGSTRPNRVYFITDELVRIGQFVTLSYLDGGERKNLLGMIQSLERDNPYLPETIKTTQQAESIKKFSEKENTIKGEIHILGEIIEAGDEVFLQVPRTPPLPAAEVFEASPELLKKVFGAKSKKFVRIGRLLSEREEVPVYVDIEQVVLRHLAVLAVTGAGKSNTVSVLLKNIINLGGTVAVFDFHGEYSKSKLTRNGKTAINHIQPLINPASLKPKEFASFIGIKSNAYVQFRYFRLAYEHLIKQLKEEKGENWQAHINTSDFLKRLKETIESIADPETEIGGKIKGKAREDSLFEVLNKLEDVEFELGHIIKLGVPPLIENIKPGMVNVFDFSELDEDVADAIASNILRWALEERKRAVRGDSSRLPFPLLIVIEEAHILAGEKRNTESKYYIARIAREGRKFGLGITVVTQRPKGLDKEILSQMNNMIILKLVEPEDQKHVQRASESLSQELMEYLPGLNPGEAIIIGNMTRIPLLVKIDRAEEKIEGNDIDVIGQWEEILKEDKNKVKDIMSELDDL</sequence>
<dbReference type="InterPro" id="IPR002789">
    <property type="entry name" value="HerA_central"/>
</dbReference>
<dbReference type="RefSeq" id="WP_200673962.1">
    <property type="nucleotide sequence ID" value="NZ_JAACYA010000002.1"/>
</dbReference>
<keyword evidence="2" id="KW-0067">ATP-binding</keyword>
<keyword evidence="3" id="KW-1185">Reference proteome</keyword>
<dbReference type="Gene3D" id="3.40.50.300">
    <property type="entry name" value="P-loop containing nucleotide triphosphate hydrolases"/>
    <property type="match status" value="2"/>
</dbReference>
<dbReference type="SUPFAM" id="SSF52540">
    <property type="entry name" value="P-loop containing nucleoside triphosphate hydrolases"/>
    <property type="match status" value="1"/>
</dbReference>
<dbReference type="Pfam" id="PF01935">
    <property type="entry name" value="DUF87"/>
    <property type="match status" value="1"/>
</dbReference>
<accession>A0ABS1GHX5</accession>
<dbReference type="EMBL" id="JAACYA010000002">
    <property type="protein sequence ID" value="MBK3332537.1"/>
    <property type="molecule type" value="Genomic_DNA"/>
</dbReference>
<dbReference type="Proteomes" id="UP000772812">
    <property type="component" value="Unassembled WGS sequence"/>
</dbReference>
<evidence type="ECO:0000313" key="3">
    <source>
        <dbReference type="Proteomes" id="UP000772812"/>
    </source>
</evidence>
<proteinExistence type="predicted"/>
<evidence type="ECO:0000313" key="2">
    <source>
        <dbReference type="EMBL" id="MBK3332537.1"/>
    </source>
</evidence>
<reference evidence="2 3" key="1">
    <citation type="journal article" date="2021" name="Syst. Appl. Microbiol.">
        <title>Persephonella atlantica sp. nov.: How to adapt to physico-chemical gradients in high temperature hydrothermal habitats.</title>
        <authorList>
            <person name="Francois D.X."/>
            <person name="Godfroy A."/>
            <person name="Mathien C."/>
            <person name="Aube J."/>
            <person name="Cathalot C."/>
            <person name="Lesongeur F."/>
            <person name="L'Haridon S."/>
            <person name="Philippon X."/>
            <person name="Roussel E.G."/>
        </authorList>
    </citation>
    <scope>NUCLEOTIDE SEQUENCE [LARGE SCALE GENOMIC DNA]</scope>
    <source>
        <strain evidence="2 3">MO1340</strain>
    </source>
</reference>
<name>A0ABS1GHX5_9AQUI</name>
<dbReference type="GO" id="GO:0005524">
    <property type="term" value="F:ATP binding"/>
    <property type="evidence" value="ECO:0007669"/>
    <property type="project" value="UniProtKB-KW"/>
</dbReference>
<gene>
    <name evidence="2" type="ORF">GWK41_05610</name>
</gene>
<evidence type="ECO:0000259" key="1">
    <source>
        <dbReference type="Pfam" id="PF01935"/>
    </source>
</evidence>
<keyword evidence="2" id="KW-0547">Nucleotide-binding</keyword>
<dbReference type="PANTHER" id="PTHR42957">
    <property type="entry name" value="HELICASE MJ1565-RELATED"/>
    <property type="match status" value="1"/>
</dbReference>
<organism evidence="2 3">
    <name type="scientific">Persephonella atlantica</name>
    <dbReference type="NCBI Taxonomy" id="2699429"/>
    <lineage>
        <taxon>Bacteria</taxon>
        <taxon>Pseudomonadati</taxon>
        <taxon>Aquificota</taxon>
        <taxon>Aquificia</taxon>
        <taxon>Aquificales</taxon>
        <taxon>Hydrogenothermaceae</taxon>
        <taxon>Persephonella</taxon>
    </lineage>
</organism>